<evidence type="ECO:0000259" key="1">
    <source>
        <dbReference type="Pfam" id="PF00501"/>
    </source>
</evidence>
<dbReference type="InterPro" id="IPR050237">
    <property type="entry name" value="ATP-dep_AMP-bd_enzyme"/>
</dbReference>
<dbReference type="PANTHER" id="PTHR43767:SF10">
    <property type="entry name" value="SURFACTIN SYNTHASE SUBUNIT 1"/>
    <property type="match status" value="1"/>
</dbReference>
<reference evidence="4" key="1">
    <citation type="journal article" date="2014" name="Nat. Chem. Biol.">
        <title>Biosynthesis of polybrominated aromatic organic compounds by marine bacteria.</title>
        <authorList>
            <person name="Agarwal V."/>
            <person name="El Gamal A.A."/>
            <person name="Yamanaka K."/>
            <person name="Poth D."/>
            <person name="Kersten R.D."/>
            <person name="Schorn M."/>
            <person name="Allen E.E."/>
            <person name="Moore B.S."/>
        </authorList>
    </citation>
    <scope>NUCLEOTIDE SEQUENCE [LARGE SCALE GENOMIC DNA]</scope>
    <source>
        <strain evidence="4">2ta16</strain>
    </source>
</reference>
<dbReference type="SUPFAM" id="SSF56801">
    <property type="entry name" value="Acetyl-CoA synthetase-like"/>
    <property type="match status" value="1"/>
</dbReference>
<feature type="domain" description="AMP-dependent synthetase/ligase" evidence="1">
    <location>
        <begin position="124"/>
        <end position="297"/>
    </location>
</feature>
<dbReference type="Gene3D" id="3.40.50.12780">
    <property type="entry name" value="N-terminal domain of ligase-like"/>
    <property type="match status" value="1"/>
</dbReference>
<dbReference type="Pfam" id="PF00501">
    <property type="entry name" value="AMP-binding"/>
    <property type="match status" value="1"/>
</dbReference>
<accession>V4H994</accession>
<dbReference type="Proteomes" id="UP000017820">
    <property type="component" value="Unassembled WGS sequence"/>
</dbReference>
<organism evidence="3 4">
    <name type="scientific">Pseudoalteromonas luteoviolacea (strain 2ta16)</name>
    <dbReference type="NCBI Taxonomy" id="1353533"/>
    <lineage>
        <taxon>Bacteria</taxon>
        <taxon>Pseudomonadati</taxon>
        <taxon>Pseudomonadota</taxon>
        <taxon>Gammaproteobacteria</taxon>
        <taxon>Alteromonadales</taxon>
        <taxon>Pseudoalteromonadaceae</taxon>
        <taxon>Pseudoalteromonas</taxon>
    </lineage>
</organism>
<feature type="domain" description="AMP-binding enzyme C-terminal" evidence="2">
    <location>
        <begin position="358"/>
        <end position="431"/>
    </location>
</feature>
<dbReference type="InterPro" id="IPR025110">
    <property type="entry name" value="AMP-bd_C"/>
</dbReference>
<dbReference type="InterPro" id="IPR045851">
    <property type="entry name" value="AMP-bd_C_sf"/>
</dbReference>
<dbReference type="GO" id="GO:0016877">
    <property type="term" value="F:ligase activity, forming carbon-sulfur bonds"/>
    <property type="evidence" value="ECO:0007669"/>
    <property type="project" value="UniProtKB-ARBA"/>
</dbReference>
<proteinExistence type="predicted"/>
<dbReference type="CDD" id="cd04433">
    <property type="entry name" value="AFD_class_I"/>
    <property type="match status" value="1"/>
</dbReference>
<name>V4H994_PSEL2</name>
<comment type="caution">
    <text evidence="3">The sequence shown here is derived from an EMBL/GenBank/DDBJ whole genome shotgun (WGS) entry which is preliminary data.</text>
</comment>
<evidence type="ECO:0000259" key="2">
    <source>
        <dbReference type="Pfam" id="PF13193"/>
    </source>
</evidence>
<dbReference type="RefSeq" id="WP_023398548.1">
    <property type="nucleotide sequence ID" value="NZ_AUSV01000023.1"/>
</dbReference>
<dbReference type="PATRIC" id="fig|1353533.3.peg.1614"/>
<evidence type="ECO:0000313" key="4">
    <source>
        <dbReference type="Proteomes" id="UP000017820"/>
    </source>
</evidence>
<dbReference type="EMBL" id="AUSV01000023">
    <property type="protein sequence ID" value="ESP94041.1"/>
    <property type="molecule type" value="Genomic_DNA"/>
</dbReference>
<evidence type="ECO:0000313" key="3">
    <source>
        <dbReference type="EMBL" id="ESP94041.1"/>
    </source>
</evidence>
<sequence length="446" mass="49931">MKFIDIFDTWKQLGALENTLSDDHQQISYQDAILRINTYRNWLLDNKLTPPIAFCCDQSIEHLMMLMALLSTDINFALLPGNHTEFDGDIFGDQLHMSAHYHSDLTHITINKHDRGNTTTIAGAVYFVTSGSLGSPKVVVHRRENLVANSFNVLERLPLDHENRVLIPVPIHHMYGFGAALLPSLLVGATVHITSNLNIIKFKTVEHHFVPNVIYLTPHMLDGLLYKPNHDLSYQFIVSAGDCFGNHKYTRATAKFKQIFNLYGSTELGVIAIGEVQKAGQEINDAVVPLSAVEVKIDKGKLTVKHPFGFDYYLHQPKQQSLFTTGDLVSISKHSGFRVIGRDTFSVNRDGRLLAFSELETQIKRHQDIEDVALIKGKEDIKGHTIVAVVGSSTQADPKVLCKQLTDYLPPYAMPAKVIVLPQLPKLSSGKINRKEITKLYEGSEI</sequence>
<gene>
    <name evidence="3" type="ORF">PL2TA16_02565</name>
</gene>
<protein>
    <submittedName>
        <fullName evidence="3">Acyl-CoA synthetase (AMP-forming)/AMP-acid ligase II</fullName>
    </submittedName>
</protein>
<dbReference type="InterPro" id="IPR000873">
    <property type="entry name" value="AMP-dep_synth/lig_dom"/>
</dbReference>
<dbReference type="PANTHER" id="PTHR43767">
    <property type="entry name" value="LONG-CHAIN-FATTY-ACID--COA LIGASE"/>
    <property type="match status" value="1"/>
</dbReference>
<dbReference type="AlphaFoldDB" id="V4H994"/>
<dbReference type="Gene3D" id="3.30.300.30">
    <property type="match status" value="1"/>
</dbReference>
<dbReference type="Pfam" id="PF13193">
    <property type="entry name" value="AMP-binding_C"/>
    <property type="match status" value="1"/>
</dbReference>
<keyword evidence="3" id="KW-0436">Ligase</keyword>
<dbReference type="InterPro" id="IPR042099">
    <property type="entry name" value="ANL_N_sf"/>
</dbReference>